<keyword evidence="2" id="KW-1185">Reference proteome</keyword>
<organism evidence="1 2">
    <name type="scientific">Fistulifera solaris</name>
    <name type="common">Oleaginous diatom</name>
    <dbReference type="NCBI Taxonomy" id="1519565"/>
    <lineage>
        <taxon>Eukaryota</taxon>
        <taxon>Sar</taxon>
        <taxon>Stramenopiles</taxon>
        <taxon>Ochrophyta</taxon>
        <taxon>Bacillariophyta</taxon>
        <taxon>Bacillariophyceae</taxon>
        <taxon>Bacillariophycidae</taxon>
        <taxon>Naviculales</taxon>
        <taxon>Naviculaceae</taxon>
        <taxon>Fistulifera</taxon>
    </lineage>
</organism>
<comment type="caution">
    <text evidence="1">The sequence shown here is derived from an EMBL/GenBank/DDBJ whole genome shotgun (WGS) entry which is preliminary data.</text>
</comment>
<gene>
    <name evidence="1" type="ORF">FisN_17Lu085</name>
</gene>
<name>A0A1Z5K1U2_FISSO</name>
<evidence type="ECO:0000313" key="2">
    <source>
        <dbReference type="Proteomes" id="UP000198406"/>
    </source>
</evidence>
<evidence type="ECO:0000313" key="1">
    <source>
        <dbReference type="EMBL" id="GAX20119.1"/>
    </source>
</evidence>
<dbReference type="OrthoDB" id="52855at2759"/>
<proteinExistence type="predicted"/>
<dbReference type="AlphaFoldDB" id="A0A1Z5K1U2"/>
<protein>
    <submittedName>
        <fullName evidence="1">Uncharacterized protein</fullName>
    </submittedName>
</protein>
<reference evidence="1 2" key="1">
    <citation type="journal article" date="2015" name="Plant Cell">
        <title>Oil accumulation by the oleaginous diatom Fistulifera solaris as revealed by the genome and transcriptome.</title>
        <authorList>
            <person name="Tanaka T."/>
            <person name="Maeda Y."/>
            <person name="Veluchamy A."/>
            <person name="Tanaka M."/>
            <person name="Abida H."/>
            <person name="Marechal E."/>
            <person name="Bowler C."/>
            <person name="Muto M."/>
            <person name="Sunaga Y."/>
            <person name="Tanaka M."/>
            <person name="Yoshino T."/>
            <person name="Taniguchi T."/>
            <person name="Fukuda Y."/>
            <person name="Nemoto M."/>
            <person name="Matsumoto M."/>
            <person name="Wong P.S."/>
            <person name="Aburatani S."/>
            <person name="Fujibuchi W."/>
        </authorList>
    </citation>
    <scope>NUCLEOTIDE SEQUENCE [LARGE SCALE GENOMIC DNA]</scope>
    <source>
        <strain evidence="1 2">JPCC DA0580</strain>
    </source>
</reference>
<dbReference type="EMBL" id="BDSP01000143">
    <property type="protein sequence ID" value="GAX20119.1"/>
    <property type="molecule type" value="Genomic_DNA"/>
</dbReference>
<dbReference type="InParanoid" id="A0A1Z5K1U2"/>
<accession>A0A1Z5K1U2</accession>
<dbReference type="Proteomes" id="UP000198406">
    <property type="component" value="Unassembled WGS sequence"/>
</dbReference>
<sequence length="292" mass="34560">MQSRHLLQLLQELYQHKRPLTYDQVTTDRCNAMLHHLFSQTTNDRVFPYPDRSDRAHAVLQAMQWFEEYPHTDRRPCVWPNPDRDTYRAVLHLDSRTAGPARIPERALRTVWHLQHLYETRGHVQFKPHGFHWMCVFYAWKECTDDNKAQRALELLFELRLDERVELNDTVYLTVLRLCAASPNETTIDGAVQLWSNLKDQVLISHYYSAFLQVFRYLPNQRRVPLFEECFQQACQFGKVNQIILNEFLVHTKWQSSIAKYFGEYPIAGLPPKESVQVLVRSVPSSWMQNAD</sequence>